<dbReference type="PANTHER" id="PTHR24253:SF176">
    <property type="entry name" value="CORIN, ISOFORM B"/>
    <property type="match status" value="1"/>
</dbReference>
<keyword evidence="1" id="KW-1015">Disulfide bond</keyword>
<dbReference type="Pfam" id="PF00089">
    <property type="entry name" value="Trypsin"/>
    <property type="match status" value="1"/>
</dbReference>
<dbReference type="GO" id="GO:0006508">
    <property type="term" value="P:proteolysis"/>
    <property type="evidence" value="ECO:0007669"/>
    <property type="project" value="UniProtKB-KW"/>
</dbReference>
<dbReference type="InterPro" id="IPR018114">
    <property type="entry name" value="TRYPSIN_HIS"/>
</dbReference>
<keyword evidence="2" id="KW-0378">Hydrolase</keyword>
<dbReference type="CDD" id="cd00190">
    <property type="entry name" value="Tryp_SPc"/>
    <property type="match status" value="1"/>
</dbReference>
<dbReference type="SUPFAM" id="SSF50494">
    <property type="entry name" value="Trypsin-like serine proteases"/>
    <property type="match status" value="2"/>
</dbReference>
<protein>
    <recommendedName>
        <fullName evidence="4">Peptidase S1 domain-containing protein</fullName>
    </recommendedName>
</protein>
<dbReference type="GO" id="GO:0004252">
    <property type="term" value="F:serine-type endopeptidase activity"/>
    <property type="evidence" value="ECO:0007669"/>
    <property type="project" value="InterPro"/>
</dbReference>
<dbReference type="PROSITE" id="PS50240">
    <property type="entry name" value="TRYPSIN_DOM"/>
    <property type="match status" value="1"/>
</dbReference>
<dbReference type="InterPro" id="IPR009003">
    <property type="entry name" value="Peptidase_S1_PA"/>
</dbReference>
<evidence type="ECO:0000313" key="6">
    <source>
        <dbReference type="Proteomes" id="UP000192578"/>
    </source>
</evidence>
<gene>
    <name evidence="5" type="ORF">BV898_00039</name>
</gene>
<dbReference type="OrthoDB" id="6380398at2759"/>
<dbReference type="PROSITE" id="PS00135">
    <property type="entry name" value="TRYPSIN_SER"/>
    <property type="match status" value="1"/>
</dbReference>
<evidence type="ECO:0000313" key="5">
    <source>
        <dbReference type="EMBL" id="OQV25895.1"/>
    </source>
</evidence>
<dbReference type="PRINTS" id="PR00722">
    <property type="entry name" value="CHYMOTRYPSIN"/>
</dbReference>
<accession>A0A1W0XEM4</accession>
<feature type="chain" id="PRO_5012393381" description="Peptidase S1 domain-containing protein" evidence="3">
    <location>
        <begin position="19"/>
        <end position="760"/>
    </location>
</feature>
<dbReference type="SMART" id="SM00020">
    <property type="entry name" value="Tryp_SPc"/>
    <property type="match status" value="1"/>
</dbReference>
<keyword evidence="2" id="KW-0720">Serine protease</keyword>
<dbReference type="EMBL" id="MTYJ01000001">
    <property type="protein sequence ID" value="OQV25895.1"/>
    <property type="molecule type" value="Genomic_DNA"/>
</dbReference>
<dbReference type="InterPro" id="IPR001314">
    <property type="entry name" value="Peptidase_S1A"/>
</dbReference>
<dbReference type="Gene3D" id="2.40.10.10">
    <property type="entry name" value="Trypsin-like serine proteases"/>
    <property type="match status" value="2"/>
</dbReference>
<dbReference type="PANTHER" id="PTHR24253">
    <property type="entry name" value="TRANSMEMBRANE PROTEASE SERINE"/>
    <property type="match status" value="1"/>
</dbReference>
<evidence type="ECO:0000259" key="4">
    <source>
        <dbReference type="PROSITE" id="PS50240"/>
    </source>
</evidence>
<keyword evidence="3" id="KW-0732">Signal</keyword>
<organism evidence="5 6">
    <name type="scientific">Hypsibius exemplaris</name>
    <name type="common">Freshwater tardigrade</name>
    <dbReference type="NCBI Taxonomy" id="2072580"/>
    <lineage>
        <taxon>Eukaryota</taxon>
        <taxon>Metazoa</taxon>
        <taxon>Ecdysozoa</taxon>
        <taxon>Tardigrada</taxon>
        <taxon>Eutardigrada</taxon>
        <taxon>Parachela</taxon>
        <taxon>Hypsibioidea</taxon>
        <taxon>Hypsibiidae</taxon>
        <taxon>Hypsibius</taxon>
    </lineage>
</organism>
<dbReference type="InterPro" id="IPR033116">
    <property type="entry name" value="TRYPSIN_SER"/>
</dbReference>
<feature type="domain" description="Peptidase S1" evidence="4">
    <location>
        <begin position="507"/>
        <end position="754"/>
    </location>
</feature>
<sequence length="760" mass="83513">MKALWFLIHYLLWCPSSSLIVPRNPSYELFNYSTTTIHRLTAERAHWNEKNGQTDSIALDTTRKAKPVTSVPYTSTPQQRRTCMILRSQTLGTCVDIGDVNTECWDKEMEEEPRDCLKKLQVCCAETTVKMSLDEMACGTVGSSIRSPRRLRPLTDAVTKDICWMASLSILRTTGERNYMSDAVIFNSSHILFPMEGVMRLRKELTTTAKRVILTIGKPVYELRQSLDFSQARCGQEYSIAMEDVLSNSLLATLVHKGYALLPIHQGRILPDPCTCRVCLPTQDDLFRLTTSSICYVSGFVNTASGKGKKSSTSLDLLVYKTNLISVQMCSKLLEPQRLPSVQMATIVSKLICGISPDVSGYCIGGIGGSLTCTGDYDQQKHFLIGLSVQPVDCYSAPRLFRNIVGCYDSLGEISTTCALPRISLAGRSNCGRPKTNATADLFGLAFQTASGNSQRALNVARRMQMQSTFPVSDNSMGRSESEFGNSEISNPGLHSVHNSMGLDICWAVAIFNPSKGHCSGVLMSARHILTAAHCATEHDGTVVKDISPLRAFIGFDSIPRETQRNCERIVKIKRLTVHQLYSKPSGNRFFDLNDMALVELDEPIDLQNNPCTCTICLDNIREPNPGELCTLSGFGCPVPIFADEACPAPRPFALSWTNVVILGPKTCSAIPQYPAGAMTCTVTDGGPSGCYGDSGGPLVCFNAETSSHYLHGIFSFILSTSGNSPQRCRTQPLTPNFYTKVNNYLPWLIENLPGLEMTL</sequence>
<evidence type="ECO:0000256" key="2">
    <source>
        <dbReference type="RuleBase" id="RU363034"/>
    </source>
</evidence>
<feature type="signal peptide" evidence="3">
    <location>
        <begin position="1"/>
        <end position="18"/>
    </location>
</feature>
<name>A0A1W0XEM4_HYPEX</name>
<dbReference type="AlphaFoldDB" id="A0A1W0XEM4"/>
<dbReference type="InterPro" id="IPR001254">
    <property type="entry name" value="Trypsin_dom"/>
</dbReference>
<evidence type="ECO:0000256" key="1">
    <source>
        <dbReference type="ARBA" id="ARBA00023157"/>
    </source>
</evidence>
<comment type="caution">
    <text evidence="5">The sequence shown here is derived from an EMBL/GenBank/DDBJ whole genome shotgun (WGS) entry which is preliminary data.</text>
</comment>
<proteinExistence type="predicted"/>
<keyword evidence="2" id="KW-0645">Protease</keyword>
<keyword evidence="6" id="KW-1185">Reference proteome</keyword>
<reference evidence="6" key="1">
    <citation type="submission" date="2017-01" db="EMBL/GenBank/DDBJ databases">
        <title>Comparative genomics of anhydrobiosis in the tardigrade Hypsibius dujardini.</title>
        <authorList>
            <person name="Yoshida Y."/>
            <person name="Koutsovoulos G."/>
            <person name="Laetsch D."/>
            <person name="Stevens L."/>
            <person name="Kumar S."/>
            <person name="Horikawa D."/>
            <person name="Ishino K."/>
            <person name="Komine S."/>
            <person name="Tomita M."/>
            <person name="Blaxter M."/>
            <person name="Arakawa K."/>
        </authorList>
    </citation>
    <scope>NUCLEOTIDE SEQUENCE [LARGE SCALE GENOMIC DNA]</scope>
    <source>
        <strain evidence="6">Z151</strain>
    </source>
</reference>
<dbReference type="InterPro" id="IPR043504">
    <property type="entry name" value="Peptidase_S1_PA_chymotrypsin"/>
</dbReference>
<dbReference type="Proteomes" id="UP000192578">
    <property type="component" value="Unassembled WGS sequence"/>
</dbReference>
<evidence type="ECO:0000256" key="3">
    <source>
        <dbReference type="SAM" id="SignalP"/>
    </source>
</evidence>
<dbReference type="PROSITE" id="PS00134">
    <property type="entry name" value="TRYPSIN_HIS"/>
    <property type="match status" value="1"/>
</dbReference>